<gene>
    <name evidence="6" type="ORF">O1V66_17975</name>
</gene>
<keyword evidence="3" id="KW-0238">DNA-binding</keyword>
<keyword evidence="7" id="KW-1185">Reference proteome</keyword>
<evidence type="ECO:0000256" key="3">
    <source>
        <dbReference type="ARBA" id="ARBA00023125"/>
    </source>
</evidence>
<name>A0ABY7HNF9_9GAMM</name>
<dbReference type="InterPro" id="IPR036390">
    <property type="entry name" value="WH_DNA-bd_sf"/>
</dbReference>
<evidence type="ECO:0000256" key="4">
    <source>
        <dbReference type="ARBA" id="ARBA00023163"/>
    </source>
</evidence>
<dbReference type="Gene3D" id="1.10.10.10">
    <property type="entry name" value="Winged helix-like DNA-binding domain superfamily/Winged helix DNA-binding domain"/>
    <property type="match status" value="1"/>
</dbReference>
<evidence type="ECO:0000259" key="5">
    <source>
        <dbReference type="PROSITE" id="PS50931"/>
    </source>
</evidence>
<dbReference type="InterPro" id="IPR000847">
    <property type="entry name" value="LysR_HTH_N"/>
</dbReference>
<dbReference type="InterPro" id="IPR036388">
    <property type="entry name" value="WH-like_DNA-bd_sf"/>
</dbReference>
<proteinExistence type="inferred from homology"/>
<dbReference type="PANTHER" id="PTHR30419">
    <property type="entry name" value="HTH-TYPE TRANSCRIPTIONAL REGULATOR YBHD"/>
    <property type="match status" value="1"/>
</dbReference>
<dbReference type="PROSITE" id="PS50931">
    <property type="entry name" value="HTH_LYSR"/>
    <property type="match status" value="1"/>
</dbReference>
<dbReference type="InterPro" id="IPR005119">
    <property type="entry name" value="LysR_subst-bd"/>
</dbReference>
<feature type="domain" description="HTH lysR-type" evidence="5">
    <location>
        <begin position="11"/>
        <end position="63"/>
    </location>
</feature>
<sequence>MSARILQDTAIRYFLEVVRCGSISEAAVRLNVAGSAISRQISGLEASLNTQLFERRKRGMIPSAAGELLAAYAFKNQLETERVSNEIIELQGMRRGEVRIASTTGFSIDFLPRAIGEFRERYSGIHFHLDVVNAREVTRHLLEGETDIGLTFSQTPEPNINVQCRRSAPIFAVMNQSHPLAERQSLRLSQLAGYSLGMPTREIMMRSVIDACCSRQGLMIEPTFTTTSMISLLSFASMNGGIIFSTELLVRHYLQTYNLRAIPISDRDMNSLNMELHTLAGRTLPRAVSSFVELLQQRLRSESS</sequence>
<accession>A0ABY7HNF9</accession>
<keyword evidence="4" id="KW-0804">Transcription</keyword>
<evidence type="ECO:0000256" key="2">
    <source>
        <dbReference type="ARBA" id="ARBA00023015"/>
    </source>
</evidence>
<evidence type="ECO:0000256" key="1">
    <source>
        <dbReference type="ARBA" id="ARBA00009437"/>
    </source>
</evidence>
<reference evidence="6" key="1">
    <citation type="submission" date="2022-12" db="EMBL/GenBank/DDBJ databases">
        <title>Complete genome sequence of an Australian strain of Rouxiella badensis DAR84756 and resolution of the R. badensis DSM100043 and R. chamberiensis DSM28324 genomes.</title>
        <authorList>
            <person name="Paul S."/>
            <person name="Anderson P.J."/>
            <person name="Maynard G."/>
            <person name="Dyall-Smith M."/>
            <person name="Kudinha T."/>
        </authorList>
    </citation>
    <scope>NUCLEOTIDE SEQUENCE</scope>
    <source>
        <strain evidence="6">DSM 28324</strain>
    </source>
</reference>
<dbReference type="Pfam" id="PF03466">
    <property type="entry name" value="LysR_substrate"/>
    <property type="match status" value="1"/>
</dbReference>
<keyword evidence="2" id="KW-0805">Transcription regulation</keyword>
<dbReference type="Proteomes" id="UP001164712">
    <property type="component" value="Chromosome"/>
</dbReference>
<evidence type="ECO:0000313" key="7">
    <source>
        <dbReference type="Proteomes" id="UP001164712"/>
    </source>
</evidence>
<dbReference type="EMBL" id="CP114058">
    <property type="protein sequence ID" value="WAT00715.1"/>
    <property type="molecule type" value="Genomic_DNA"/>
</dbReference>
<dbReference type="Gene3D" id="3.40.190.290">
    <property type="match status" value="1"/>
</dbReference>
<dbReference type="RefSeq" id="WP_045048770.1">
    <property type="nucleotide sequence ID" value="NZ_CP114058.1"/>
</dbReference>
<dbReference type="SUPFAM" id="SSF53850">
    <property type="entry name" value="Periplasmic binding protein-like II"/>
    <property type="match status" value="1"/>
</dbReference>
<dbReference type="InterPro" id="IPR050950">
    <property type="entry name" value="HTH-type_LysR_regulators"/>
</dbReference>
<dbReference type="Pfam" id="PF00126">
    <property type="entry name" value="HTH_1"/>
    <property type="match status" value="1"/>
</dbReference>
<organism evidence="6 7">
    <name type="scientific">Rouxiella chamberiensis</name>
    <dbReference type="NCBI Taxonomy" id="1513468"/>
    <lineage>
        <taxon>Bacteria</taxon>
        <taxon>Pseudomonadati</taxon>
        <taxon>Pseudomonadota</taxon>
        <taxon>Gammaproteobacteria</taxon>
        <taxon>Enterobacterales</taxon>
        <taxon>Yersiniaceae</taxon>
        <taxon>Rouxiella</taxon>
    </lineage>
</organism>
<evidence type="ECO:0000313" key="6">
    <source>
        <dbReference type="EMBL" id="WAT00715.1"/>
    </source>
</evidence>
<comment type="similarity">
    <text evidence="1">Belongs to the LysR transcriptional regulatory family.</text>
</comment>
<dbReference type="SUPFAM" id="SSF46785">
    <property type="entry name" value="Winged helix' DNA-binding domain"/>
    <property type="match status" value="1"/>
</dbReference>
<protein>
    <submittedName>
        <fullName evidence="6">LysR family transcriptional regulator</fullName>
    </submittedName>
</protein>
<dbReference type="PANTHER" id="PTHR30419:SF8">
    <property type="entry name" value="NITROGEN ASSIMILATION TRANSCRIPTIONAL ACTIVATOR-RELATED"/>
    <property type="match status" value="1"/>
</dbReference>